<dbReference type="Proteomes" id="UP000032180">
    <property type="component" value="Chromosome 2"/>
</dbReference>
<dbReference type="PANTHER" id="PTHR31717:SF130">
    <property type="entry name" value="OS06G0103000 PROTEIN"/>
    <property type="match status" value="1"/>
</dbReference>
<evidence type="ECO:0000256" key="4">
    <source>
        <dbReference type="PROSITE-ProRule" id="PRU00024"/>
    </source>
</evidence>
<comment type="subcellular location">
    <subcellularLocation>
        <location evidence="1 5">Nucleus</location>
    </subcellularLocation>
</comment>
<dbReference type="Pfam" id="PF06203">
    <property type="entry name" value="CCT"/>
    <property type="match status" value="1"/>
</dbReference>
<protein>
    <recommendedName>
        <fullName evidence="11">CCT domain-containing protein</fullName>
    </recommendedName>
</protein>
<dbReference type="AlphaFoldDB" id="A0A0D9VB75"/>
<dbReference type="InterPro" id="IPR000315">
    <property type="entry name" value="Znf_B-box"/>
</dbReference>
<evidence type="ECO:0000256" key="5">
    <source>
        <dbReference type="PROSITE-ProRule" id="PRU00357"/>
    </source>
</evidence>
<feature type="compositionally biased region" description="Polar residues" evidence="6">
    <location>
        <begin position="392"/>
        <end position="402"/>
    </location>
</feature>
<dbReference type="GO" id="GO:0008270">
    <property type="term" value="F:zinc ion binding"/>
    <property type="evidence" value="ECO:0007669"/>
    <property type="project" value="UniProtKB-KW"/>
</dbReference>
<evidence type="ECO:0000259" key="7">
    <source>
        <dbReference type="PROSITE" id="PS50119"/>
    </source>
</evidence>
<organism evidence="9 10">
    <name type="scientific">Leersia perrieri</name>
    <dbReference type="NCBI Taxonomy" id="77586"/>
    <lineage>
        <taxon>Eukaryota</taxon>
        <taxon>Viridiplantae</taxon>
        <taxon>Streptophyta</taxon>
        <taxon>Embryophyta</taxon>
        <taxon>Tracheophyta</taxon>
        <taxon>Spermatophyta</taxon>
        <taxon>Magnoliopsida</taxon>
        <taxon>Liliopsida</taxon>
        <taxon>Poales</taxon>
        <taxon>Poaceae</taxon>
        <taxon>BOP clade</taxon>
        <taxon>Oryzoideae</taxon>
        <taxon>Oryzeae</taxon>
        <taxon>Oryzinae</taxon>
        <taxon>Leersia</taxon>
    </lineage>
</organism>
<reference evidence="9" key="3">
    <citation type="submission" date="2015-04" db="UniProtKB">
        <authorList>
            <consortium name="EnsemblPlants"/>
        </authorList>
    </citation>
    <scope>IDENTIFICATION</scope>
</reference>
<keyword evidence="3 5" id="KW-0539">Nucleus</keyword>
<dbReference type="PROSITE" id="PS50119">
    <property type="entry name" value="ZF_BBOX"/>
    <property type="match status" value="1"/>
</dbReference>
<reference evidence="9 10" key="1">
    <citation type="submission" date="2012-08" db="EMBL/GenBank/DDBJ databases">
        <title>Oryza genome evolution.</title>
        <authorList>
            <person name="Wing R.A."/>
        </authorList>
    </citation>
    <scope>NUCLEOTIDE SEQUENCE</scope>
</reference>
<keyword evidence="10" id="KW-1185">Reference proteome</keyword>
<evidence type="ECO:0008006" key="11">
    <source>
        <dbReference type="Google" id="ProtNLM"/>
    </source>
</evidence>
<dbReference type="PANTHER" id="PTHR31717">
    <property type="entry name" value="ZINC FINGER PROTEIN CONSTANS-LIKE 10"/>
    <property type="match status" value="1"/>
</dbReference>
<dbReference type="GO" id="GO:0006355">
    <property type="term" value="P:regulation of DNA-templated transcription"/>
    <property type="evidence" value="ECO:0007669"/>
    <property type="project" value="UniProtKB-ARBA"/>
</dbReference>
<dbReference type="EnsemblPlants" id="LPERR02G00620.1">
    <property type="protein sequence ID" value="LPERR02G00620.1"/>
    <property type="gene ID" value="LPERR02G00620"/>
</dbReference>
<keyword evidence="4" id="KW-0862">Zinc</keyword>
<reference evidence="10" key="2">
    <citation type="submission" date="2013-12" db="EMBL/GenBank/DDBJ databases">
        <authorList>
            <person name="Yu Y."/>
            <person name="Lee S."/>
            <person name="de Baynast K."/>
            <person name="Wissotski M."/>
            <person name="Liu L."/>
            <person name="Talag J."/>
            <person name="Goicoechea J."/>
            <person name="Angelova A."/>
            <person name="Jetty R."/>
            <person name="Kudrna D."/>
            <person name="Golser W."/>
            <person name="Rivera L."/>
            <person name="Zhang J."/>
            <person name="Wing R."/>
        </authorList>
    </citation>
    <scope>NUCLEOTIDE SEQUENCE</scope>
</reference>
<evidence type="ECO:0000313" key="10">
    <source>
        <dbReference type="Proteomes" id="UP000032180"/>
    </source>
</evidence>
<dbReference type="GO" id="GO:0005634">
    <property type="term" value="C:nucleus"/>
    <property type="evidence" value="ECO:0007669"/>
    <property type="project" value="UniProtKB-SubCell"/>
</dbReference>
<evidence type="ECO:0000313" key="9">
    <source>
        <dbReference type="EnsemblPlants" id="LPERR02G00620.1"/>
    </source>
</evidence>
<evidence type="ECO:0000256" key="6">
    <source>
        <dbReference type="SAM" id="MobiDB-lite"/>
    </source>
</evidence>
<keyword evidence="2" id="KW-0677">Repeat</keyword>
<dbReference type="eggNOG" id="ENOG502RRQH">
    <property type="taxonomic scope" value="Eukaryota"/>
</dbReference>
<evidence type="ECO:0000256" key="2">
    <source>
        <dbReference type="ARBA" id="ARBA00022737"/>
    </source>
</evidence>
<keyword evidence="4" id="KW-0479">Metal-binding</keyword>
<name>A0A0D9VB75_9ORYZ</name>
<dbReference type="Gramene" id="LPERR02G00620.1">
    <property type="protein sequence ID" value="LPERR02G00620.1"/>
    <property type="gene ID" value="LPERR02G00620"/>
</dbReference>
<dbReference type="InterPro" id="IPR010402">
    <property type="entry name" value="CCT_domain"/>
</dbReference>
<feature type="domain" description="B box-type" evidence="7">
    <location>
        <begin position="14"/>
        <end position="60"/>
    </location>
</feature>
<sequence>MVIIDGDGHGDGDGDAAPCDSCRARRAIVHCAEHRARLCLLCDLAVHRHVQAYAHRRAPLCDACLAAPAVARRDGDLCALCAACASAGGEQCCHRPATTYTGVPGPDEMAQILSLPPPPIADDDTIEHDDIDMMNYLNYYPEVYYPEVVVQSHDANLGIDGKEMTGTTTTTTITGKEEALLVDNANQQDYFQTWTNSFDSGAFMGPGALQEPSYFDLESYLDPDQKIQPDASLLQPLNTNNTPYVQFPMMDTNINNDIKATHSSSDNIELMQQSSLLQPPLTMNDMSYDQLQMIDTNTSNDASSEFPGVNFQSSSNTGLLGGSSMFDCQDQQVSNVLLPEKSCPDPEKRKRAKDRYLLKRLNRRFDKQIMYASRKATADTRKRVRGRFVKASSEQASSPSDNKQLKHETN</sequence>
<accession>A0A0D9VB75</accession>
<dbReference type="PROSITE" id="PS51017">
    <property type="entry name" value="CCT"/>
    <property type="match status" value="1"/>
</dbReference>
<feature type="region of interest" description="Disordered" evidence="6">
    <location>
        <begin position="372"/>
        <end position="410"/>
    </location>
</feature>
<evidence type="ECO:0000259" key="8">
    <source>
        <dbReference type="PROSITE" id="PS51017"/>
    </source>
</evidence>
<evidence type="ECO:0000256" key="3">
    <source>
        <dbReference type="ARBA" id="ARBA00023242"/>
    </source>
</evidence>
<keyword evidence="4" id="KW-0863">Zinc-finger</keyword>
<feature type="domain" description="CCT" evidence="8">
    <location>
        <begin position="349"/>
        <end position="391"/>
    </location>
</feature>
<evidence type="ECO:0000256" key="1">
    <source>
        <dbReference type="ARBA" id="ARBA00004123"/>
    </source>
</evidence>
<proteinExistence type="predicted"/>